<dbReference type="InterPro" id="IPR001611">
    <property type="entry name" value="Leu-rich_rpt"/>
</dbReference>
<reference evidence="2 3" key="1">
    <citation type="submission" date="2020-04" db="EMBL/GenBank/DDBJ databases">
        <title>Plant Genome Project.</title>
        <authorList>
            <person name="Zhang R.-G."/>
        </authorList>
    </citation>
    <scope>NUCLEOTIDE SEQUENCE [LARGE SCALE GENOMIC DNA]</scope>
    <source>
        <strain evidence="2">YNK0</strain>
        <tissue evidence="2">Leaf</tissue>
    </source>
</reference>
<dbReference type="PANTHER" id="PTHR13318">
    <property type="entry name" value="PARTNER OF PAIRED, ISOFORM B-RELATED"/>
    <property type="match status" value="1"/>
</dbReference>
<comment type="caution">
    <text evidence="2">The sequence shown here is derived from an EMBL/GenBank/DDBJ whole genome shotgun (WGS) entry which is preliminary data.</text>
</comment>
<dbReference type="InterPro" id="IPR032675">
    <property type="entry name" value="LRR_dom_sf"/>
</dbReference>
<organism evidence="2 3">
    <name type="scientific">Tetracentron sinense</name>
    <name type="common">Spur-leaf</name>
    <dbReference type="NCBI Taxonomy" id="13715"/>
    <lineage>
        <taxon>Eukaryota</taxon>
        <taxon>Viridiplantae</taxon>
        <taxon>Streptophyta</taxon>
        <taxon>Embryophyta</taxon>
        <taxon>Tracheophyta</taxon>
        <taxon>Spermatophyta</taxon>
        <taxon>Magnoliopsida</taxon>
        <taxon>Trochodendrales</taxon>
        <taxon>Trochodendraceae</taxon>
        <taxon>Tetracentron</taxon>
    </lineage>
</organism>
<dbReference type="InterPro" id="IPR057207">
    <property type="entry name" value="FBXL15_LRR"/>
</dbReference>
<dbReference type="Pfam" id="PF25372">
    <property type="entry name" value="DUF7885"/>
    <property type="match status" value="1"/>
</dbReference>
<dbReference type="OMA" id="CQLITRE"/>
<evidence type="ECO:0000313" key="3">
    <source>
        <dbReference type="Proteomes" id="UP000655225"/>
    </source>
</evidence>
<dbReference type="SMART" id="SM00367">
    <property type="entry name" value="LRR_CC"/>
    <property type="match status" value="10"/>
</dbReference>
<dbReference type="OrthoDB" id="550575at2759"/>
<dbReference type="AlphaFoldDB" id="A0A835D765"/>
<dbReference type="InterPro" id="IPR006553">
    <property type="entry name" value="Leu-rich_rpt_Cys-con_subtyp"/>
</dbReference>
<dbReference type="Proteomes" id="UP000655225">
    <property type="component" value="Unassembled WGS sequence"/>
</dbReference>
<dbReference type="GO" id="GO:0019005">
    <property type="term" value="C:SCF ubiquitin ligase complex"/>
    <property type="evidence" value="ECO:0007669"/>
    <property type="project" value="TreeGrafter"/>
</dbReference>
<feature type="domain" description="F-box/LRR-repeat protein 15-like leucin rich repeat" evidence="1">
    <location>
        <begin position="66"/>
        <end position="281"/>
    </location>
</feature>
<dbReference type="Gene3D" id="3.80.10.10">
    <property type="entry name" value="Ribonuclease Inhibitor"/>
    <property type="match status" value="2"/>
</dbReference>
<dbReference type="SUPFAM" id="SSF52047">
    <property type="entry name" value="RNI-like"/>
    <property type="match status" value="2"/>
</dbReference>
<sequence length="302" mass="32612">MVSTVVTDVGMVALGKGLSCLQSLDVSFCRKLTDKGLSAIAEGCCNLRRFHLEGCRFVTDGLLHALSKNCPNLEELGLQGCTNITDSGLTVLVDGCHNIRFLNINKCSNIGNIGVCRVSKACSSSLRTLKLLDCYKVGDEGICSLGQTCKNLETLVIGGCRDISDESIKSLANTCSQSLRNLRMDWCLNVTDSSLSCVLSQCRILAALDIGCCEEVTDAAFRGLLRRNGFESELKVLKVSNCPKISVSGIGMVLECSKSLEYLDVRSCPHITKASCDQAGLQFSEFCKVNFTGNLSEPDEFL</sequence>
<protein>
    <recommendedName>
        <fullName evidence="1">F-box/LRR-repeat protein 15-like leucin rich repeat domain-containing protein</fullName>
    </recommendedName>
</protein>
<gene>
    <name evidence="2" type="ORF">HHK36_024085</name>
</gene>
<dbReference type="Pfam" id="PF13516">
    <property type="entry name" value="LRR_6"/>
    <property type="match status" value="1"/>
</dbReference>
<dbReference type="PANTHER" id="PTHR13318:SF75">
    <property type="entry name" value="COI1 F-BOX DOMAIN-CONTAINING PROTEIN"/>
    <property type="match status" value="1"/>
</dbReference>
<keyword evidence="3" id="KW-1185">Reference proteome</keyword>
<name>A0A835D765_TETSI</name>
<dbReference type="EMBL" id="JABCRI010000018">
    <property type="protein sequence ID" value="KAF8389569.1"/>
    <property type="molecule type" value="Genomic_DNA"/>
</dbReference>
<dbReference type="GO" id="GO:0031146">
    <property type="term" value="P:SCF-dependent proteasomal ubiquitin-dependent protein catabolic process"/>
    <property type="evidence" value="ECO:0007669"/>
    <property type="project" value="TreeGrafter"/>
</dbReference>
<evidence type="ECO:0000313" key="2">
    <source>
        <dbReference type="EMBL" id="KAF8389569.1"/>
    </source>
</evidence>
<accession>A0A835D765</accession>
<evidence type="ECO:0000259" key="1">
    <source>
        <dbReference type="Pfam" id="PF25372"/>
    </source>
</evidence>
<proteinExistence type="predicted"/>